<evidence type="ECO:0000256" key="5">
    <source>
        <dbReference type="ARBA" id="ARBA00022741"/>
    </source>
</evidence>
<keyword evidence="8" id="KW-0460">Magnesium</keyword>
<dbReference type="PANTHER" id="PTHR38147">
    <property type="entry name" value="5-FORMAMINOIMIDAZOLE-4-CARBOXAMIDE-1-(BETA)-D-RIBOFURANOSYL 5'-MONOPHOSPHATE SYNTHETASE-RELATED"/>
    <property type="match status" value="1"/>
</dbReference>
<evidence type="ECO:0000256" key="6">
    <source>
        <dbReference type="ARBA" id="ARBA00022755"/>
    </source>
</evidence>
<reference evidence="12" key="1">
    <citation type="journal article" date="2022" name="Nat. Microbiol.">
        <title>Unique mobile elements and scalable gene flow at the prokaryote-eukaryote boundary revealed by circularized Asgard archaea genomes.</title>
        <authorList>
            <person name="Wu F."/>
            <person name="Speth D.R."/>
            <person name="Philosof A."/>
            <person name="Cremiere A."/>
            <person name="Narayanan A."/>
            <person name="Barco R.A."/>
            <person name="Connon S.A."/>
            <person name="Amend J.P."/>
            <person name="Antoshechkin I.A."/>
            <person name="Orphan V.J."/>
        </authorList>
    </citation>
    <scope>NUCLEOTIDE SEQUENCE</scope>
    <source>
        <strain evidence="12">PR6</strain>
    </source>
</reference>
<evidence type="ECO:0000259" key="11">
    <source>
        <dbReference type="Pfam" id="PF06973"/>
    </source>
</evidence>
<dbReference type="Gene3D" id="3.30.1490.20">
    <property type="entry name" value="ATP-grasp fold, A domain"/>
    <property type="match status" value="1"/>
</dbReference>
<dbReference type="GO" id="GO:0006188">
    <property type="term" value="P:IMP biosynthetic process"/>
    <property type="evidence" value="ECO:0007669"/>
    <property type="project" value="InterPro"/>
</dbReference>
<gene>
    <name evidence="12" type="ORF">K9W46_07155</name>
</gene>
<comment type="cofactor">
    <cofactor evidence="2">
        <name>Mg(2+)</name>
        <dbReference type="ChEBI" id="CHEBI:18420"/>
    </cofactor>
</comment>
<dbReference type="PANTHER" id="PTHR38147:SF1">
    <property type="entry name" value="5-FORMAMINOIMIDAZOLE-4-CARBOXAMIDE-1-(BETA)-D-RIBOFURANOSYL 5'-MONOPHOSPHATE SYNTHETASE"/>
    <property type="match status" value="1"/>
</dbReference>
<dbReference type="Gene3D" id="3.30.470.20">
    <property type="entry name" value="ATP-grasp fold, B domain"/>
    <property type="match status" value="1"/>
</dbReference>
<evidence type="ECO:0000256" key="1">
    <source>
        <dbReference type="ARBA" id="ARBA00001936"/>
    </source>
</evidence>
<dbReference type="InterPro" id="IPR010672">
    <property type="entry name" value="IMP_biosynth_PurP_N"/>
</dbReference>
<evidence type="ECO:0000256" key="9">
    <source>
        <dbReference type="ARBA" id="ARBA00023211"/>
    </source>
</evidence>
<feature type="domain" description="IMP biosynthesis enzyme PurP N-terminal" evidence="10">
    <location>
        <begin position="40"/>
        <end position="163"/>
    </location>
</feature>
<dbReference type="InterPro" id="IPR023656">
    <property type="entry name" value="IMP_biosynth_PurP"/>
</dbReference>
<evidence type="ECO:0000256" key="7">
    <source>
        <dbReference type="ARBA" id="ARBA00022840"/>
    </source>
</evidence>
<evidence type="ECO:0000313" key="12">
    <source>
        <dbReference type="EMBL" id="UJG44950.1"/>
    </source>
</evidence>
<keyword evidence="5" id="KW-0547">Nucleotide-binding</keyword>
<accession>A0A9Y1FQ41</accession>
<dbReference type="AlphaFoldDB" id="A0A9Y1FQ41"/>
<dbReference type="Pfam" id="PF06973">
    <property type="entry name" value="DUF1297"/>
    <property type="match status" value="1"/>
</dbReference>
<keyword evidence="7" id="KW-0067">ATP-binding</keyword>
<dbReference type="InterPro" id="IPR013815">
    <property type="entry name" value="ATP_grasp_subdomain_1"/>
</dbReference>
<sequence length="384" mass="44135">MNSKKNEPPEEKDIVVKQTLTSGPLFSELLERYNKENITIGVIGSHSALDVLDGAKREGFRTLVVCEKGREEPYIRFKRIIDEIITLDHFSDIFNIQDDLINKNTIFIPNRSFTVYCGANRIERGFRVPIFGSRNLLGVEERVGPHNYYQILDQATIKYPRVYNSPDEIDGPVIVKMPHAKQRVERGFFIAKNKEDFEKEFEKRVIEGIIKIDDLKEASIEEFVSGVPFNFNFFYSPLFDRVELMGIDRRFVTDLDGIVRIPAEQQLKLGLKEEMKEIGNFAVTLRESMLRYVFPMGDYFVEATKKLYPPGIIGPFALQTMVTKDYEFKVFDVSMRMGGGTNSFMGIGSNYSSIYWGEPVSAGRRVAMEIKFAVKQQRLAYIVT</sequence>
<proteinExistence type="predicted"/>
<name>A0A9Y1FQ41_9ARCH</name>
<dbReference type="SUPFAM" id="SSF52440">
    <property type="entry name" value="PreATP-grasp domain"/>
    <property type="match status" value="1"/>
</dbReference>
<dbReference type="Pfam" id="PF06849">
    <property type="entry name" value="DUF1246"/>
    <property type="match status" value="1"/>
</dbReference>
<dbReference type="Gene3D" id="3.40.50.20">
    <property type="match status" value="1"/>
</dbReference>
<dbReference type="Proteomes" id="UP001200513">
    <property type="component" value="Chromosome"/>
</dbReference>
<evidence type="ECO:0000259" key="10">
    <source>
        <dbReference type="Pfam" id="PF06849"/>
    </source>
</evidence>
<evidence type="ECO:0000256" key="4">
    <source>
        <dbReference type="ARBA" id="ARBA00022723"/>
    </source>
</evidence>
<dbReference type="InterPro" id="IPR009720">
    <property type="entry name" value="IMP_biosynth_PurP_C"/>
</dbReference>
<feature type="domain" description="IMP biosynthesis enzyme PurP C-terminal" evidence="11">
    <location>
        <begin position="196"/>
        <end position="384"/>
    </location>
</feature>
<dbReference type="GO" id="GO:0016879">
    <property type="term" value="F:ligase activity, forming carbon-nitrogen bonds"/>
    <property type="evidence" value="ECO:0007669"/>
    <property type="project" value="InterPro"/>
</dbReference>
<keyword evidence="4" id="KW-0479">Metal-binding</keyword>
<protein>
    <submittedName>
        <fullName evidence="12">Formate--phosphoribosylaminoimidazolecarboxamide ligase family protein</fullName>
    </submittedName>
</protein>
<evidence type="ECO:0000256" key="2">
    <source>
        <dbReference type="ARBA" id="ARBA00001946"/>
    </source>
</evidence>
<keyword evidence="6" id="KW-0658">Purine biosynthesis</keyword>
<keyword evidence="9" id="KW-0464">Manganese</keyword>
<evidence type="ECO:0000256" key="3">
    <source>
        <dbReference type="ARBA" id="ARBA00022598"/>
    </source>
</evidence>
<keyword evidence="3 12" id="KW-0436">Ligase</keyword>
<dbReference type="PIRSF" id="PIRSF004602">
    <property type="entry name" value="ATPgrasp_PurP"/>
    <property type="match status" value="1"/>
</dbReference>
<comment type="cofactor">
    <cofactor evidence="1">
        <name>Mn(2+)</name>
        <dbReference type="ChEBI" id="CHEBI:29035"/>
    </cofactor>
</comment>
<dbReference type="GO" id="GO:0000287">
    <property type="term" value="F:magnesium ion binding"/>
    <property type="evidence" value="ECO:0007669"/>
    <property type="project" value="InterPro"/>
</dbReference>
<dbReference type="InterPro" id="IPR016185">
    <property type="entry name" value="PreATP-grasp_dom_sf"/>
</dbReference>
<dbReference type="EMBL" id="CP084167">
    <property type="protein sequence ID" value="UJG44950.1"/>
    <property type="molecule type" value="Genomic_DNA"/>
</dbReference>
<dbReference type="GO" id="GO:0005524">
    <property type="term" value="F:ATP binding"/>
    <property type="evidence" value="ECO:0007669"/>
    <property type="project" value="UniProtKB-KW"/>
</dbReference>
<dbReference type="SUPFAM" id="SSF56059">
    <property type="entry name" value="Glutathione synthetase ATP-binding domain-like"/>
    <property type="match status" value="1"/>
</dbReference>
<evidence type="ECO:0000256" key="8">
    <source>
        <dbReference type="ARBA" id="ARBA00022842"/>
    </source>
</evidence>
<organism evidence="12">
    <name type="scientific">Candidatus Heimdallarchaeum endolithica</name>
    <dbReference type="NCBI Taxonomy" id="2876572"/>
    <lineage>
        <taxon>Archaea</taxon>
        <taxon>Promethearchaeati</taxon>
        <taxon>Candidatus Heimdallarchaeota</taxon>
        <taxon>Candidatus Heimdallarchaeia (ex Rinke et al. 2021) (nom. nud.)</taxon>
        <taxon>Candidatus Heimdallarchaeales</taxon>
        <taxon>Candidatus Heimdallarchaeaceae</taxon>
        <taxon>Candidatus Heimdallarchaeum</taxon>
    </lineage>
</organism>